<feature type="compositionally biased region" description="Low complexity" evidence="1">
    <location>
        <begin position="747"/>
        <end position="760"/>
    </location>
</feature>
<name>A0A840Q8J6_9PSEU</name>
<reference evidence="2 3" key="1">
    <citation type="submission" date="2020-08" db="EMBL/GenBank/DDBJ databases">
        <title>Sequencing the genomes of 1000 actinobacteria strains.</title>
        <authorList>
            <person name="Klenk H.-P."/>
        </authorList>
    </citation>
    <scope>NUCLEOTIDE SEQUENCE [LARGE SCALE GENOMIC DNA]</scope>
    <source>
        <strain evidence="2 3">DSM 45584</strain>
    </source>
</reference>
<feature type="compositionally biased region" description="Low complexity" evidence="1">
    <location>
        <begin position="514"/>
        <end position="545"/>
    </location>
</feature>
<dbReference type="Proteomes" id="UP000584374">
    <property type="component" value="Unassembled WGS sequence"/>
</dbReference>
<feature type="region of interest" description="Disordered" evidence="1">
    <location>
        <begin position="451"/>
        <end position="545"/>
    </location>
</feature>
<feature type="compositionally biased region" description="Pro residues" evidence="1">
    <location>
        <begin position="343"/>
        <end position="357"/>
    </location>
</feature>
<organism evidence="2 3">
    <name type="scientific">Saccharopolyspora phatthalungensis</name>
    <dbReference type="NCBI Taxonomy" id="664693"/>
    <lineage>
        <taxon>Bacteria</taxon>
        <taxon>Bacillati</taxon>
        <taxon>Actinomycetota</taxon>
        <taxon>Actinomycetes</taxon>
        <taxon>Pseudonocardiales</taxon>
        <taxon>Pseudonocardiaceae</taxon>
        <taxon>Saccharopolyspora</taxon>
    </lineage>
</organism>
<comment type="caution">
    <text evidence="2">The sequence shown here is derived from an EMBL/GenBank/DDBJ whole genome shotgun (WGS) entry which is preliminary data.</text>
</comment>
<feature type="region of interest" description="Disordered" evidence="1">
    <location>
        <begin position="575"/>
        <end position="842"/>
    </location>
</feature>
<gene>
    <name evidence="2" type="ORF">BJ970_000637</name>
</gene>
<evidence type="ECO:0000256" key="1">
    <source>
        <dbReference type="SAM" id="MobiDB-lite"/>
    </source>
</evidence>
<proteinExistence type="predicted"/>
<feature type="region of interest" description="Disordered" evidence="1">
    <location>
        <begin position="336"/>
        <end position="375"/>
    </location>
</feature>
<dbReference type="RefSeq" id="WP_246470673.1">
    <property type="nucleotide sequence ID" value="NZ_JACHIW010000001.1"/>
</dbReference>
<dbReference type="AlphaFoldDB" id="A0A840Q8J6"/>
<accession>A0A840Q8J6</accession>
<evidence type="ECO:0000313" key="3">
    <source>
        <dbReference type="Proteomes" id="UP000584374"/>
    </source>
</evidence>
<dbReference type="InterPro" id="IPR011990">
    <property type="entry name" value="TPR-like_helical_dom_sf"/>
</dbReference>
<feature type="compositionally biased region" description="Low complexity" evidence="1">
    <location>
        <begin position="688"/>
        <end position="699"/>
    </location>
</feature>
<evidence type="ECO:0000313" key="2">
    <source>
        <dbReference type="EMBL" id="MBB5153103.1"/>
    </source>
</evidence>
<feature type="compositionally biased region" description="Basic and acidic residues" evidence="1">
    <location>
        <begin position="391"/>
        <end position="410"/>
    </location>
</feature>
<dbReference type="Gene3D" id="1.25.40.10">
    <property type="entry name" value="Tetratricopeptide repeat domain"/>
    <property type="match status" value="1"/>
</dbReference>
<feature type="region of interest" description="Disordered" evidence="1">
    <location>
        <begin position="388"/>
        <end position="417"/>
    </location>
</feature>
<feature type="compositionally biased region" description="Basic and acidic residues" evidence="1">
    <location>
        <begin position="360"/>
        <end position="375"/>
    </location>
</feature>
<keyword evidence="3" id="KW-1185">Reference proteome</keyword>
<sequence length="842" mass="89474">MRWRVPELALVLSDHAVALARRTGDQAARLRAEALALFASNRLGRGVPATGRALAAVRDAEVAGDAEVAAELRVELAWCARSAGTSEVAVRVLDPVLEQERIEPTVRAHALLAFAASLPAHRQDGERSEALDEADRLYAGCGLNRDTVRLLKARVCAARAGHHRRLGEFDEAIAAADGGLALLGQLGDPAADSGEMHTRLVLEQVQSLLELGRRPEAVQAAESVLAKPVRAAAAGPVGWLGLALATRVHLPDGNDGAAVRTLNDTAAISERHKLDGLLAETLNTLSHILERGAEFAEALRALRGAYSADRRWRAALHTARARLLAEFPVLTSDIEVPRQPSWPSDPAPCEPGPPTPGQPDAERARSKGRSEYEDAHDAARRLMETLTNRAAEQRDEEHRRRVMPEPRTSSDEPASPTVVFEPTVFESQSETGQPSRQAIAEPVDLQVETAAFAPPDDGGLAGRESVSDGYVEPTAAATSQADWWPSESWGQPSNAERTFGKGSAAYEPQPPELPESQLSEPEPTSSPSAQPRSAGAQSSAEALAATADHLGWSTAAPGPSAVDVTAILPVIGGSAELADRPESGSAADQQLEDSQRQRHDQDRAAELPGIDRPDAYPVVGGLRNEPAYGEREPEAVEALADGIEEQEGGRRSRGRSLAEIRASLQLSGEPRPSRRRARHAEPSETLEVSEMAESVESSEIAPVLPTPAAELLGRHRQDWATEPNLPVAEAEQPPSGSERLEPAGDQAAAGSPPEGAGPAEKIGLAELLTEALMAYESGRRGQPEAEQAASPGRHSEARVAGITSRSQVSHNGYSSTSDDREPGTAARHRRPGIDATATDPLF</sequence>
<feature type="compositionally biased region" description="Polar residues" evidence="1">
    <location>
        <begin position="803"/>
        <end position="816"/>
    </location>
</feature>
<protein>
    <submittedName>
        <fullName evidence="2">Tetratricopeptide (TPR) repeat protein</fullName>
    </submittedName>
</protein>
<dbReference type="EMBL" id="JACHIW010000001">
    <property type="protein sequence ID" value="MBB5153103.1"/>
    <property type="molecule type" value="Genomic_DNA"/>
</dbReference>
<feature type="compositionally biased region" description="Basic and acidic residues" evidence="1">
    <location>
        <begin position="593"/>
        <end position="614"/>
    </location>
</feature>